<gene>
    <name evidence="1" type="ORF">I79_014758</name>
</gene>
<dbReference type="EMBL" id="JH000758">
    <property type="protein sequence ID" value="EGW10978.1"/>
    <property type="molecule type" value="Genomic_DNA"/>
</dbReference>
<evidence type="ECO:0000313" key="1">
    <source>
        <dbReference type="EMBL" id="EGW10978.1"/>
    </source>
</evidence>
<organism evidence="1 2">
    <name type="scientific">Cricetulus griseus</name>
    <name type="common">Chinese hamster</name>
    <name type="synonym">Cricetulus barabensis griseus</name>
    <dbReference type="NCBI Taxonomy" id="10029"/>
    <lineage>
        <taxon>Eukaryota</taxon>
        <taxon>Metazoa</taxon>
        <taxon>Chordata</taxon>
        <taxon>Craniata</taxon>
        <taxon>Vertebrata</taxon>
        <taxon>Euteleostomi</taxon>
        <taxon>Mammalia</taxon>
        <taxon>Eutheria</taxon>
        <taxon>Euarchontoglires</taxon>
        <taxon>Glires</taxon>
        <taxon>Rodentia</taxon>
        <taxon>Myomorpha</taxon>
        <taxon>Muroidea</taxon>
        <taxon>Cricetidae</taxon>
        <taxon>Cricetinae</taxon>
        <taxon>Cricetulus</taxon>
    </lineage>
</organism>
<protein>
    <submittedName>
        <fullName evidence="1">Uncharacterized protein</fullName>
    </submittedName>
</protein>
<dbReference type="Proteomes" id="UP000001075">
    <property type="component" value="Unassembled WGS sequence"/>
</dbReference>
<reference evidence="2" key="1">
    <citation type="journal article" date="2011" name="Nat. Biotechnol.">
        <title>The genomic sequence of the Chinese hamster ovary (CHO)-K1 cell line.</title>
        <authorList>
            <person name="Xu X."/>
            <person name="Nagarajan H."/>
            <person name="Lewis N.E."/>
            <person name="Pan S."/>
            <person name="Cai Z."/>
            <person name="Liu X."/>
            <person name="Chen W."/>
            <person name="Xie M."/>
            <person name="Wang W."/>
            <person name="Hammond S."/>
            <person name="Andersen M.R."/>
            <person name="Neff N."/>
            <person name="Passarelli B."/>
            <person name="Koh W."/>
            <person name="Fan H.C."/>
            <person name="Wang J."/>
            <person name="Gui Y."/>
            <person name="Lee K.H."/>
            <person name="Betenbaugh M.J."/>
            <person name="Quake S.R."/>
            <person name="Famili I."/>
            <person name="Palsson B.O."/>
            <person name="Wang J."/>
        </authorList>
    </citation>
    <scope>NUCLEOTIDE SEQUENCE [LARGE SCALE GENOMIC DNA]</scope>
    <source>
        <strain evidence="2">CHO K1 cell line</strain>
    </source>
</reference>
<dbReference type="InParanoid" id="G3HUY5"/>
<accession>G3HUY5</accession>
<sequence>MIDDLTHSYTAKDWAKEAMLPPMAVRTVNEGQAQVTCEVGPFSKQRCLEQQRQKEKKHI</sequence>
<evidence type="ECO:0000313" key="2">
    <source>
        <dbReference type="Proteomes" id="UP000001075"/>
    </source>
</evidence>
<dbReference type="AlphaFoldDB" id="G3HUY5"/>
<proteinExistence type="predicted"/>
<name>G3HUY5_CRIGR</name>